<accession>A0A839N428</accession>
<dbReference type="RefSeq" id="WP_183320643.1">
    <property type="nucleotide sequence ID" value="NZ_JACHVQ010000001.1"/>
</dbReference>
<dbReference type="AlphaFoldDB" id="A0A839N428"/>
<dbReference type="InterPro" id="IPR014729">
    <property type="entry name" value="Rossmann-like_a/b/a_fold"/>
</dbReference>
<sequence>MMDAIVPMGAVLVGLDASAGSAKALEWAAAEARRRKWPLHLMHVLDVSHRTWPTYSMTRQVHEPVINNALAHLVRSGEKLKVTWSEPTGDPATTLASAARGCRLVVVGSRGRSAAADAFLGSTTNRLIAQTRCPVAVLRADTNLTTGTSVVAGLEYGRPFVRVLETAFEQAGTRHLDLTIVLHRVPNDEAQHRENDRLARSMADVARSHPQLRVTTHTVRDGAIEELRRYATDPALVVVGSLGHGEFGGAVLGSVHQGVLRSATCPVLVVRDGRKAFVASPPQAAAGA</sequence>
<dbReference type="Proteomes" id="UP000559182">
    <property type="component" value="Unassembled WGS sequence"/>
</dbReference>
<dbReference type="CDD" id="cd00293">
    <property type="entry name" value="USP-like"/>
    <property type="match status" value="1"/>
</dbReference>
<keyword evidence="4" id="KW-1185">Reference proteome</keyword>
<comment type="similarity">
    <text evidence="1">Belongs to the universal stress protein A family.</text>
</comment>
<proteinExistence type="inferred from homology"/>
<dbReference type="SUPFAM" id="SSF52402">
    <property type="entry name" value="Adenine nucleotide alpha hydrolases-like"/>
    <property type="match status" value="2"/>
</dbReference>
<protein>
    <submittedName>
        <fullName evidence="3">Nucleotide-binding universal stress UspA family protein</fullName>
    </submittedName>
</protein>
<dbReference type="InterPro" id="IPR006015">
    <property type="entry name" value="Universal_stress_UspA"/>
</dbReference>
<dbReference type="EMBL" id="JACHVQ010000001">
    <property type="protein sequence ID" value="MBB2892488.1"/>
    <property type="molecule type" value="Genomic_DNA"/>
</dbReference>
<dbReference type="InterPro" id="IPR006016">
    <property type="entry name" value="UspA"/>
</dbReference>
<evidence type="ECO:0000313" key="3">
    <source>
        <dbReference type="EMBL" id="MBB2892488.1"/>
    </source>
</evidence>
<feature type="domain" description="UspA" evidence="2">
    <location>
        <begin position="10"/>
        <end position="139"/>
    </location>
</feature>
<reference evidence="3 4" key="1">
    <citation type="submission" date="2020-08" db="EMBL/GenBank/DDBJ databases">
        <title>Sequencing the genomes of 1000 actinobacteria strains.</title>
        <authorList>
            <person name="Klenk H.-P."/>
        </authorList>
    </citation>
    <scope>NUCLEOTIDE SEQUENCE [LARGE SCALE GENOMIC DNA]</scope>
    <source>
        <strain evidence="3 4">DSM 105369</strain>
    </source>
</reference>
<evidence type="ECO:0000313" key="4">
    <source>
        <dbReference type="Proteomes" id="UP000559182"/>
    </source>
</evidence>
<feature type="domain" description="UspA" evidence="2">
    <location>
        <begin position="190"/>
        <end position="271"/>
    </location>
</feature>
<dbReference type="PRINTS" id="PR01438">
    <property type="entry name" value="UNVRSLSTRESS"/>
</dbReference>
<gene>
    <name evidence="3" type="ORF">FHU39_002472</name>
</gene>
<dbReference type="Pfam" id="PF00582">
    <property type="entry name" value="Usp"/>
    <property type="match status" value="2"/>
</dbReference>
<evidence type="ECO:0000259" key="2">
    <source>
        <dbReference type="Pfam" id="PF00582"/>
    </source>
</evidence>
<evidence type="ECO:0000256" key="1">
    <source>
        <dbReference type="ARBA" id="ARBA00008791"/>
    </source>
</evidence>
<name>A0A839N428_9MICO</name>
<dbReference type="Gene3D" id="3.40.50.620">
    <property type="entry name" value="HUPs"/>
    <property type="match status" value="2"/>
</dbReference>
<comment type="caution">
    <text evidence="3">The sequence shown here is derived from an EMBL/GenBank/DDBJ whole genome shotgun (WGS) entry which is preliminary data.</text>
</comment>
<dbReference type="PANTHER" id="PTHR46268">
    <property type="entry name" value="STRESS RESPONSE PROTEIN NHAX"/>
    <property type="match status" value="1"/>
</dbReference>
<dbReference type="PANTHER" id="PTHR46268:SF6">
    <property type="entry name" value="UNIVERSAL STRESS PROTEIN UP12"/>
    <property type="match status" value="1"/>
</dbReference>
<organism evidence="3 4">
    <name type="scientific">Flexivirga oryzae</name>
    <dbReference type="NCBI Taxonomy" id="1794944"/>
    <lineage>
        <taxon>Bacteria</taxon>
        <taxon>Bacillati</taxon>
        <taxon>Actinomycetota</taxon>
        <taxon>Actinomycetes</taxon>
        <taxon>Micrococcales</taxon>
        <taxon>Dermacoccaceae</taxon>
        <taxon>Flexivirga</taxon>
    </lineage>
</organism>